<dbReference type="PROSITE" id="PS50262">
    <property type="entry name" value="G_PROTEIN_RECEP_F1_2"/>
    <property type="match status" value="1"/>
</dbReference>
<dbReference type="EMBL" id="DS985249">
    <property type="protein sequence ID" value="EDV22524.1"/>
    <property type="molecule type" value="Genomic_DNA"/>
</dbReference>
<evidence type="ECO:0000256" key="3">
    <source>
        <dbReference type="ARBA" id="ARBA00022989"/>
    </source>
</evidence>
<feature type="domain" description="G-protein coupled receptors family 1 profile" evidence="9">
    <location>
        <begin position="33"/>
        <end position="294"/>
    </location>
</feature>
<keyword evidence="5 8" id="KW-0472">Membrane</keyword>
<dbReference type="GO" id="GO:0008528">
    <property type="term" value="F:G protein-coupled peptide receptor activity"/>
    <property type="evidence" value="ECO:0000318"/>
    <property type="project" value="GO_Central"/>
</dbReference>
<dbReference type="InterPro" id="IPR000276">
    <property type="entry name" value="GPCR_Rhodpsn"/>
</dbReference>
<dbReference type="KEGG" id="tad:TRIADDRAFT_58844"/>
<sequence length="368" mass="42069">MASNESQANSYELTLRTVYIITFIFVITVVVIGNFVICFTIATHRRLWNYTNIMLFNYGVATTVRVLTAGLLNFLSAWEMSNQWPFGLGLCQFSQSIGIVTVLVSAYSLVCMSYARNRIITYSLLPPPNLGHCFVSIAIIWCASFAFAAPYMAHIQVLYYNYTFNGALIEIPYCLQNWDRTAIAYYFLATSIVALIAPLICITYFNIRMALSLRPAKEIKNSRKKKSDHLKQQMKKMLVIIVVVFFITYFPYMIFLNLLNFNAIKTNSNSGMYLIRLVLGQATYTCSAFNVLICYRFNPHFRRAFRNFLCGLCESDAGRHLKSTISFSTSNNSQYERRRRKSRLNSSNGIKISSPDIKDINGSKITYV</sequence>
<dbReference type="GO" id="GO:0005886">
    <property type="term" value="C:plasma membrane"/>
    <property type="evidence" value="ECO:0000318"/>
    <property type="project" value="GO_Central"/>
</dbReference>
<evidence type="ECO:0000313" key="10">
    <source>
        <dbReference type="EMBL" id="EDV22524.1"/>
    </source>
</evidence>
<accession>B3S3U0</accession>
<dbReference type="PhylomeDB" id="B3S3U0"/>
<keyword evidence="2 8" id="KW-0812">Transmembrane</keyword>
<evidence type="ECO:0000256" key="1">
    <source>
        <dbReference type="ARBA" id="ARBA00004141"/>
    </source>
</evidence>
<dbReference type="Gene3D" id="1.20.1070.10">
    <property type="entry name" value="Rhodopsin 7-helix transmembrane proteins"/>
    <property type="match status" value="1"/>
</dbReference>
<keyword evidence="11" id="KW-1185">Reference proteome</keyword>
<evidence type="ECO:0000313" key="11">
    <source>
        <dbReference type="Proteomes" id="UP000009022"/>
    </source>
</evidence>
<comment type="subcellular location">
    <subcellularLocation>
        <location evidence="1">Membrane</location>
        <topology evidence="1">Multi-pass membrane protein</topology>
    </subcellularLocation>
</comment>
<dbReference type="GO" id="GO:0007218">
    <property type="term" value="P:neuropeptide signaling pathway"/>
    <property type="evidence" value="ECO:0000318"/>
    <property type="project" value="GO_Central"/>
</dbReference>
<dbReference type="Pfam" id="PF00001">
    <property type="entry name" value="7tm_1"/>
    <property type="match status" value="1"/>
</dbReference>
<evidence type="ECO:0000256" key="6">
    <source>
        <dbReference type="ARBA" id="ARBA00023170"/>
    </source>
</evidence>
<dbReference type="Proteomes" id="UP000009022">
    <property type="component" value="Unassembled WGS sequence"/>
</dbReference>
<dbReference type="CTD" id="6756100"/>
<organism evidence="10 11">
    <name type="scientific">Trichoplax adhaerens</name>
    <name type="common">Trichoplax reptans</name>
    <dbReference type="NCBI Taxonomy" id="10228"/>
    <lineage>
        <taxon>Eukaryota</taxon>
        <taxon>Metazoa</taxon>
        <taxon>Placozoa</taxon>
        <taxon>Uniplacotomia</taxon>
        <taxon>Trichoplacea</taxon>
        <taxon>Trichoplacidae</taxon>
        <taxon>Trichoplax</taxon>
    </lineage>
</organism>
<dbReference type="PANTHER" id="PTHR45695">
    <property type="entry name" value="LEUCOKININ RECEPTOR-RELATED"/>
    <property type="match status" value="1"/>
</dbReference>
<reference evidence="10 11" key="1">
    <citation type="journal article" date="2008" name="Nature">
        <title>The Trichoplax genome and the nature of placozoans.</title>
        <authorList>
            <person name="Srivastava M."/>
            <person name="Begovic E."/>
            <person name="Chapman J."/>
            <person name="Putnam N.H."/>
            <person name="Hellsten U."/>
            <person name="Kawashima T."/>
            <person name="Kuo A."/>
            <person name="Mitros T."/>
            <person name="Salamov A."/>
            <person name="Carpenter M.L."/>
            <person name="Signorovitch A.Y."/>
            <person name="Moreno M.A."/>
            <person name="Kamm K."/>
            <person name="Grimwood J."/>
            <person name="Schmutz J."/>
            <person name="Shapiro H."/>
            <person name="Grigoriev I.V."/>
            <person name="Buss L.W."/>
            <person name="Schierwater B."/>
            <person name="Dellaporta S.L."/>
            <person name="Rokhsar D.S."/>
        </authorList>
    </citation>
    <scope>NUCLEOTIDE SEQUENCE [LARGE SCALE GENOMIC DNA]</scope>
    <source>
        <strain evidence="10 11">Grell-BS-1999</strain>
    </source>
</reference>
<dbReference type="CDD" id="cd00637">
    <property type="entry name" value="7tm_classA_rhodopsin-like"/>
    <property type="match status" value="1"/>
</dbReference>
<feature type="transmembrane region" description="Helical" evidence="8">
    <location>
        <begin position="20"/>
        <end position="43"/>
    </location>
</feature>
<evidence type="ECO:0000256" key="8">
    <source>
        <dbReference type="SAM" id="Phobius"/>
    </source>
</evidence>
<feature type="transmembrane region" description="Helical" evidence="8">
    <location>
        <begin position="55"/>
        <end position="78"/>
    </location>
</feature>
<dbReference type="RefSeq" id="XP_002115068.1">
    <property type="nucleotide sequence ID" value="XM_002115032.1"/>
</dbReference>
<dbReference type="AlphaFoldDB" id="B3S3U0"/>
<dbReference type="PANTHER" id="PTHR45695:SF9">
    <property type="entry name" value="LEUCOKININ RECEPTOR"/>
    <property type="match status" value="1"/>
</dbReference>
<feature type="transmembrane region" description="Helical" evidence="8">
    <location>
        <begin position="237"/>
        <end position="261"/>
    </location>
</feature>
<protein>
    <recommendedName>
        <fullName evidence="9">G-protein coupled receptors family 1 profile domain-containing protein</fullName>
    </recommendedName>
</protein>
<keyword evidence="7" id="KW-0807">Transducer</keyword>
<feature type="transmembrane region" description="Helical" evidence="8">
    <location>
        <begin position="183"/>
        <end position="207"/>
    </location>
</feature>
<keyword evidence="6" id="KW-0675">Receptor</keyword>
<proteinExistence type="predicted"/>
<dbReference type="GeneID" id="6756100"/>
<evidence type="ECO:0000256" key="5">
    <source>
        <dbReference type="ARBA" id="ARBA00023136"/>
    </source>
</evidence>
<evidence type="ECO:0000256" key="7">
    <source>
        <dbReference type="ARBA" id="ARBA00023224"/>
    </source>
</evidence>
<name>B3S3U0_TRIAD</name>
<feature type="transmembrane region" description="Helical" evidence="8">
    <location>
        <begin position="130"/>
        <end position="153"/>
    </location>
</feature>
<dbReference type="InterPro" id="IPR017452">
    <property type="entry name" value="GPCR_Rhodpsn_7TM"/>
</dbReference>
<feature type="transmembrane region" description="Helical" evidence="8">
    <location>
        <begin position="84"/>
        <end position="110"/>
    </location>
</feature>
<dbReference type="HOGENOM" id="CLU_009579_6_2_1"/>
<evidence type="ECO:0000256" key="4">
    <source>
        <dbReference type="ARBA" id="ARBA00023040"/>
    </source>
</evidence>
<feature type="transmembrane region" description="Helical" evidence="8">
    <location>
        <begin position="273"/>
        <end position="295"/>
    </location>
</feature>
<evidence type="ECO:0000259" key="9">
    <source>
        <dbReference type="PROSITE" id="PS50262"/>
    </source>
</evidence>
<dbReference type="SMART" id="SM01381">
    <property type="entry name" value="7TM_GPCR_Srsx"/>
    <property type="match status" value="1"/>
</dbReference>
<dbReference type="eggNOG" id="KOG3656">
    <property type="taxonomic scope" value="Eukaryota"/>
</dbReference>
<dbReference type="STRING" id="10228.B3S3U0"/>
<gene>
    <name evidence="10" type="ORF">TRIADDRAFT_58844</name>
</gene>
<keyword evidence="3 8" id="KW-1133">Transmembrane helix</keyword>
<keyword evidence="4" id="KW-0297">G-protein coupled receptor</keyword>
<evidence type="ECO:0000256" key="2">
    <source>
        <dbReference type="ARBA" id="ARBA00022692"/>
    </source>
</evidence>
<dbReference type="SUPFAM" id="SSF81321">
    <property type="entry name" value="Family A G protein-coupled receptor-like"/>
    <property type="match status" value="1"/>
</dbReference>
<dbReference type="InParanoid" id="B3S3U0"/>
<dbReference type="PRINTS" id="PR00237">
    <property type="entry name" value="GPCRRHODOPSN"/>
</dbReference>